<dbReference type="PANTHER" id="PTHR12935">
    <property type="entry name" value="GAMMA-GLUTAMYLCYCLOTRANSFERASE"/>
    <property type="match status" value="1"/>
</dbReference>
<reference evidence="6" key="1">
    <citation type="submission" date="2021-01" db="EMBL/GenBank/DDBJ databases">
        <authorList>
            <person name="Corre E."/>
            <person name="Pelletier E."/>
            <person name="Niang G."/>
            <person name="Scheremetjew M."/>
            <person name="Finn R."/>
            <person name="Kale V."/>
            <person name="Holt S."/>
            <person name="Cochrane G."/>
            <person name="Meng A."/>
            <person name="Brown T."/>
            <person name="Cohen L."/>
        </authorList>
    </citation>
    <scope>NUCLEOTIDE SEQUENCE</scope>
    <source>
        <strain evidence="6">SM1012Den-03</strain>
    </source>
</reference>
<gene>
    <name evidence="6" type="ORF">SMAR0320_LOCUS19265</name>
    <name evidence="7" type="ORF">SMAR0320_LOCUS19266</name>
</gene>
<evidence type="ECO:0000313" key="6">
    <source>
        <dbReference type="EMBL" id="CAD9623515.1"/>
    </source>
</evidence>
<evidence type="ECO:0000256" key="3">
    <source>
        <dbReference type="PIRSR" id="PIRSR617939-1"/>
    </source>
</evidence>
<keyword evidence="2" id="KW-0456">Lyase</keyword>
<dbReference type="PANTHER" id="PTHR12935:SF0">
    <property type="entry name" value="GAMMA-GLUTAMYLCYCLOTRANSFERASE"/>
    <property type="match status" value="1"/>
</dbReference>
<evidence type="ECO:0000256" key="4">
    <source>
        <dbReference type="PIRSR" id="PIRSR617939-2"/>
    </source>
</evidence>
<proteinExistence type="predicted"/>
<feature type="active site" description="Proton acceptor" evidence="3">
    <location>
        <position position="170"/>
    </location>
</feature>
<evidence type="ECO:0000256" key="2">
    <source>
        <dbReference type="ARBA" id="ARBA00023239"/>
    </source>
</evidence>
<feature type="binding site" evidence="4">
    <location>
        <position position="222"/>
    </location>
    <ligand>
        <name>substrate</name>
    </ligand>
</feature>
<dbReference type="EC" id="4.3.2.9" evidence="1"/>
<dbReference type="EMBL" id="HBGZ01027078">
    <property type="protein sequence ID" value="CAD9623517.1"/>
    <property type="molecule type" value="Transcribed_RNA"/>
</dbReference>
<protein>
    <recommendedName>
        <fullName evidence="1">gamma-glutamylcyclotransferase</fullName>
        <ecNumber evidence="1">4.3.2.9</ecNumber>
    </recommendedName>
</protein>
<dbReference type="EMBL" id="HBGZ01027077">
    <property type="protein sequence ID" value="CAD9623515.1"/>
    <property type="molecule type" value="Transcribed_RNA"/>
</dbReference>
<keyword evidence="5" id="KW-0812">Transmembrane</keyword>
<keyword evidence="5" id="KW-1133">Transmembrane helix</keyword>
<dbReference type="InterPro" id="IPR017939">
    <property type="entry name" value="G-Glutamylcylcotransferase"/>
</dbReference>
<evidence type="ECO:0000256" key="5">
    <source>
        <dbReference type="SAM" id="Phobius"/>
    </source>
</evidence>
<dbReference type="GO" id="GO:0003839">
    <property type="term" value="F:gamma-glutamylcyclotransferase activity"/>
    <property type="evidence" value="ECO:0007669"/>
    <property type="project" value="UniProtKB-EC"/>
</dbReference>
<dbReference type="Pfam" id="PF13772">
    <property type="entry name" value="AIG2_2"/>
    <property type="match status" value="1"/>
</dbReference>
<name>A0A6U3YGY3_9STRA</name>
<accession>A0A6U3YGY3</accession>
<keyword evidence="5" id="KW-0472">Membrane</keyword>
<dbReference type="Gene3D" id="3.10.490.10">
    <property type="entry name" value="Gamma-glutamyl cyclotransferase-like"/>
    <property type="match status" value="1"/>
</dbReference>
<feature type="binding site" evidence="4">
    <location>
        <begin position="61"/>
        <end position="66"/>
    </location>
    <ligand>
        <name>substrate</name>
    </ligand>
</feature>
<sequence length="346" mass="38911">MMNESSAPPLVAPACITTAVVVAATYIIRVYRSSISKIPKEGPTRPTFLLDALAANEDIYYFGVGSNLSRTRLENRSISGKKIHPISFEPCVIYDFRLAFNMTGIPPMEPALGSIEPLPSFYEKDGNQERNSRQLWRTESKAFVAYETNECHGALIKLSAEDYELVYKSEGGDKGATQFYEEIEVNCVPYDKSKEPVKAVAYRGTEYGRLDQVEDMWPSKRYMGILRSGAAELGLEDSYQKWLADHPVQEPSLFLKKVSINSCLFMGVLRFGLNMHFIPHLQTAMLYQVLVLPKEPAWKQYLGEVAAVIILSPSSLLGFTLRTVLEKSGKTPPMVKKIIEHFEETM</sequence>
<evidence type="ECO:0000256" key="1">
    <source>
        <dbReference type="ARBA" id="ARBA00012346"/>
    </source>
</evidence>
<feature type="transmembrane region" description="Helical" evidence="5">
    <location>
        <begin position="6"/>
        <end position="28"/>
    </location>
</feature>
<organism evidence="6">
    <name type="scientific">Skeletonema marinoi</name>
    <dbReference type="NCBI Taxonomy" id="267567"/>
    <lineage>
        <taxon>Eukaryota</taxon>
        <taxon>Sar</taxon>
        <taxon>Stramenopiles</taxon>
        <taxon>Ochrophyta</taxon>
        <taxon>Bacillariophyta</taxon>
        <taxon>Coscinodiscophyceae</taxon>
        <taxon>Thalassiosirophycidae</taxon>
        <taxon>Thalassiosirales</taxon>
        <taxon>Skeletonemataceae</taxon>
        <taxon>Skeletonema</taxon>
        <taxon>Skeletonema marinoi-dohrnii complex</taxon>
    </lineage>
</organism>
<dbReference type="AlphaFoldDB" id="A0A6U3YGY3"/>
<evidence type="ECO:0000313" key="7">
    <source>
        <dbReference type="EMBL" id="CAD9623517.1"/>
    </source>
</evidence>